<protein>
    <submittedName>
        <fullName evidence="3">Type VI secretion system protein TssA</fullName>
    </submittedName>
</protein>
<dbReference type="InterPro" id="IPR010657">
    <property type="entry name" value="ImpA_N"/>
</dbReference>
<dbReference type="NCBIfam" id="TIGR03363">
    <property type="entry name" value="VI_chp_8"/>
    <property type="match status" value="1"/>
</dbReference>
<dbReference type="AlphaFoldDB" id="A0A4Y9T611"/>
<dbReference type="Pfam" id="PF06812">
    <property type="entry name" value="ImpA_N"/>
    <property type="match status" value="1"/>
</dbReference>
<comment type="caution">
    <text evidence="3">The sequence shown here is derived from an EMBL/GenBank/DDBJ whole genome shotgun (WGS) entry which is preliminary data.</text>
</comment>
<reference evidence="3 4" key="1">
    <citation type="submission" date="2019-03" db="EMBL/GenBank/DDBJ databases">
        <title>Draft genome of Massilia hortus sp. nov., a novel bacterial species of the Oxalobacteraceae family.</title>
        <authorList>
            <person name="Peta V."/>
            <person name="Raths R."/>
            <person name="Bucking H."/>
        </authorList>
    </citation>
    <scope>NUCLEOTIDE SEQUENCE [LARGE SCALE GENOMIC DNA]</scope>
    <source>
        <strain evidence="3 4">ONC3</strain>
    </source>
</reference>
<gene>
    <name evidence="3" type="primary">tssA</name>
    <name evidence="3" type="ORF">E4O92_06885</name>
</gene>
<evidence type="ECO:0000256" key="1">
    <source>
        <dbReference type="SAM" id="MobiDB-lite"/>
    </source>
</evidence>
<name>A0A4Y9T611_9BURK</name>
<organism evidence="3 4">
    <name type="scientific">Massilia horti</name>
    <dbReference type="NCBI Taxonomy" id="2562153"/>
    <lineage>
        <taxon>Bacteria</taxon>
        <taxon>Pseudomonadati</taxon>
        <taxon>Pseudomonadota</taxon>
        <taxon>Betaproteobacteria</taxon>
        <taxon>Burkholderiales</taxon>
        <taxon>Oxalobacteraceae</taxon>
        <taxon>Telluria group</taxon>
        <taxon>Massilia</taxon>
    </lineage>
</organism>
<evidence type="ECO:0000259" key="2">
    <source>
        <dbReference type="Pfam" id="PF06812"/>
    </source>
</evidence>
<proteinExistence type="predicted"/>
<accession>A0A4Y9T611</accession>
<feature type="region of interest" description="Disordered" evidence="1">
    <location>
        <begin position="237"/>
        <end position="260"/>
    </location>
</feature>
<dbReference type="PANTHER" id="PTHR37951">
    <property type="entry name" value="CYTOPLASMIC PROTEIN-RELATED"/>
    <property type="match status" value="1"/>
</dbReference>
<evidence type="ECO:0000313" key="4">
    <source>
        <dbReference type="Proteomes" id="UP000297258"/>
    </source>
</evidence>
<dbReference type="RefSeq" id="WP_135189023.1">
    <property type="nucleotide sequence ID" value="NZ_SPUM01000041.1"/>
</dbReference>
<dbReference type="OrthoDB" id="9771118at2"/>
<dbReference type="PANTHER" id="PTHR37951:SF1">
    <property type="entry name" value="TYPE VI SECRETION SYSTEM COMPONENT TSSA1"/>
    <property type="match status" value="1"/>
</dbReference>
<dbReference type="EMBL" id="SPUM01000041">
    <property type="protein sequence ID" value="TFW33368.1"/>
    <property type="molecule type" value="Genomic_DNA"/>
</dbReference>
<keyword evidence="4" id="KW-1185">Reference proteome</keyword>
<evidence type="ECO:0000313" key="3">
    <source>
        <dbReference type="EMBL" id="TFW33368.1"/>
    </source>
</evidence>
<dbReference type="Proteomes" id="UP000297258">
    <property type="component" value="Unassembled WGS sequence"/>
</dbReference>
<sequence length="331" mass="35873">MLDIDKLLAPVSEASPCGDDLAFSSEIDEIAQARQADDPSLEQGPWVTSLKEADWKFVVRRSAQLIEQRSKDLQLAVWLAEALAKTEGLRGLADGLRVIAGLCERFWDGVYPPADEDGYERRIGNLCWIAGRVPQLIREIPITEAAAGAYSMRDFEAARARGPEEQAELDAARHRGSKAFHEALLRDSDHCAAALVDLERIVDDKLGNDGPGFSAAKSALQDLVQFVTPSAREAGALPAPAAGREKSAPTAPAPGGSVVSGPIQTRAQALAQLRAVAEFFRRTEPHSPVAYLADKAAGWGEQPLHLWLRTVVKDEASLTRLEELLGVEQEK</sequence>
<feature type="domain" description="ImpA N-terminal" evidence="2">
    <location>
        <begin position="8"/>
        <end position="130"/>
    </location>
</feature>
<dbReference type="InterPro" id="IPR017740">
    <property type="entry name" value="TssA-like"/>
</dbReference>